<reference evidence="2" key="1">
    <citation type="submission" date="2020-01" db="EMBL/GenBank/DDBJ databases">
        <authorList>
            <person name="Mishra B."/>
        </authorList>
    </citation>
    <scope>NUCLEOTIDE SEQUENCE [LARGE SCALE GENOMIC DNA]</scope>
</reference>
<feature type="compositionally biased region" description="Basic residues" evidence="1">
    <location>
        <begin position="174"/>
        <end position="186"/>
    </location>
</feature>
<feature type="compositionally biased region" description="Basic residues" evidence="1">
    <location>
        <begin position="149"/>
        <end position="161"/>
    </location>
</feature>
<dbReference type="Proteomes" id="UP000467841">
    <property type="component" value="Unassembled WGS sequence"/>
</dbReference>
<organism evidence="2 3">
    <name type="scientific">Microthlaspi erraticum</name>
    <dbReference type="NCBI Taxonomy" id="1685480"/>
    <lineage>
        <taxon>Eukaryota</taxon>
        <taxon>Viridiplantae</taxon>
        <taxon>Streptophyta</taxon>
        <taxon>Embryophyta</taxon>
        <taxon>Tracheophyta</taxon>
        <taxon>Spermatophyta</taxon>
        <taxon>Magnoliopsida</taxon>
        <taxon>eudicotyledons</taxon>
        <taxon>Gunneridae</taxon>
        <taxon>Pentapetalae</taxon>
        <taxon>rosids</taxon>
        <taxon>malvids</taxon>
        <taxon>Brassicales</taxon>
        <taxon>Brassicaceae</taxon>
        <taxon>Coluteocarpeae</taxon>
        <taxon>Microthlaspi</taxon>
    </lineage>
</organism>
<evidence type="ECO:0000313" key="3">
    <source>
        <dbReference type="Proteomes" id="UP000467841"/>
    </source>
</evidence>
<feature type="region of interest" description="Disordered" evidence="1">
    <location>
        <begin position="144"/>
        <end position="220"/>
    </location>
</feature>
<dbReference type="AlphaFoldDB" id="A0A6D2II12"/>
<sequence>MESMVARALAHSGNRRAVTSAKGNDPSPSHHSAKKVRKALDFNVVVAGSDEAGDNMEHVVNDKVDNLPMGDEKMVNEPAGLEEGEEGELWWNEVLEEEAGEMIAEEDENQLETQDSNDVQMEGNENVGTTLAVEQFVEVEAKEVGKGNHGGRKVGIKKKAVRSNVGMGGGPLRRMVHGAKTPRKKTTAKESQRLGEKMAGKEKGPEKDPSKGSGTDLKAI</sequence>
<evidence type="ECO:0000313" key="2">
    <source>
        <dbReference type="EMBL" id="CAA7025585.1"/>
    </source>
</evidence>
<accession>A0A6D2II12</accession>
<proteinExistence type="predicted"/>
<gene>
    <name evidence="2" type="ORF">MERR_LOCUS12820</name>
</gene>
<evidence type="ECO:0000256" key="1">
    <source>
        <dbReference type="SAM" id="MobiDB-lite"/>
    </source>
</evidence>
<keyword evidence="3" id="KW-1185">Reference proteome</keyword>
<feature type="compositionally biased region" description="Basic and acidic residues" evidence="1">
    <location>
        <begin position="187"/>
        <end position="210"/>
    </location>
</feature>
<protein>
    <submittedName>
        <fullName evidence="2">Uncharacterized protein</fullName>
    </submittedName>
</protein>
<comment type="caution">
    <text evidence="2">The sequence shown here is derived from an EMBL/GenBank/DDBJ whole genome shotgun (WGS) entry which is preliminary data.</text>
</comment>
<name>A0A6D2II12_9BRAS</name>
<feature type="region of interest" description="Disordered" evidence="1">
    <location>
        <begin position="1"/>
        <end position="36"/>
    </location>
</feature>
<dbReference type="EMBL" id="CACVBM020001010">
    <property type="protein sequence ID" value="CAA7025585.1"/>
    <property type="molecule type" value="Genomic_DNA"/>
</dbReference>